<evidence type="ECO:0000313" key="2">
    <source>
        <dbReference type="Proteomes" id="UP000014978"/>
    </source>
</evidence>
<dbReference type="EMBL" id="ATCN01000628">
    <property type="protein sequence ID" value="EPR78668.1"/>
    <property type="molecule type" value="Genomic_DNA"/>
</dbReference>
<name>S7XRX1_SPRLO</name>
<organism evidence="1 2">
    <name type="scientific">Spraguea lophii (strain 42_110)</name>
    <name type="common">Microsporidian parasite</name>
    <dbReference type="NCBI Taxonomy" id="1358809"/>
    <lineage>
        <taxon>Eukaryota</taxon>
        <taxon>Fungi</taxon>
        <taxon>Fungi incertae sedis</taxon>
        <taxon>Microsporidia</taxon>
        <taxon>Spragueidae</taxon>
        <taxon>Spraguea</taxon>
    </lineage>
</organism>
<reference evidence="2" key="1">
    <citation type="journal article" date="2013" name="PLoS Genet.">
        <title>The genome of Spraguea lophii and the basis of host-microsporidian interactions.</title>
        <authorList>
            <person name="Campbell S.E."/>
            <person name="Williams T.A."/>
            <person name="Yousuf A."/>
            <person name="Soanes D.M."/>
            <person name="Paszkiewicz K.H."/>
            <person name="Williams B.A.P."/>
        </authorList>
    </citation>
    <scope>NUCLEOTIDE SEQUENCE [LARGE SCALE GENOMIC DNA]</scope>
    <source>
        <strain evidence="2">42_110</strain>
    </source>
</reference>
<dbReference type="InParanoid" id="S7XRX1"/>
<keyword evidence="2" id="KW-1185">Reference proteome</keyword>
<accession>S7XRX1</accession>
<evidence type="ECO:0000313" key="1">
    <source>
        <dbReference type="EMBL" id="EPR78668.1"/>
    </source>
</evidence>
<dbReference type="HOGENOM" id="CLU_1220386_0_0_1"/>
<protein>
    <submittedName>
        <fullName evidence="1">Uncharacterized protein</fullName>
    </submittedName>
</protein>
<dbReference type="AlphaFoldDB" id="S7XRX1"/>
<dbReference type="VEuPathDB" id="MicrosporidiaDB:SLOPH_1053"/>
<gene>
    <name evidence="1" type="ORF">SLOPH_1053</name>
</gene>
<proteinExistence type="predicted"/>
<comment type="caution">
    <text evidence="1">The sequence shown here is derived from an EMBL/GenBank/DDBJ whole genome shotgun (WGS) entry which is preliminary data.</text>
</comment>
<sequence>MMLIGYRYYSILFPSLKHIEIARLLYQDYRFGVFIYRTPEKIIEKRKNIIKKLKVDTEYSNYILNMINDYHYIYNYLLNYSIKEFKEKYNLLNCSDKIDIIIEKYLKTYNIFSYRIVSVNKCSDINTYIHLNQQNIIYYLTLKKLYDIDKGIPSIYRDGKISVIDESIVLLNMNSKNRISNKITDRLKLLNIDKHSNSDGIISDNNKVSFECLLSDGSEEDSLLLFD</sequence>
<dbReference type="Proteomes" id="UP000014978">
    <property type="component" value="Unassembled WGS sequence"/>
</dbReference>